<keyword evidence="5" id="KW-0687">Ribonucleoprotein</keyword>
<evidence type="ECO:0000256" key="3">
    <source>
        <dbReference type="ARBA" id="ARBA00022980"/>
    </source>
</evidence>
<evidence type="ECO:0000256" key="7">
    <source>
        <dbReference type="ARBA" id="ARBA00035399"/>
    </source>
</evidence>
<dbReference type="GO" id="GO:0032543">
    <property type="term" value="P:mitochondrial translation"/>
    <property type="evidence" value="ECO:0007669"/>
    <property type="project" value="TreeGrafter"/>
</dbReference>
<comment type="caution">
    <text evidence="9">The sequence shown here is derived from an EMBL/GenBank/DDBJ whole genome shotgun (WGS) entry which is preliminary data.</text>
</comment>
<protein>
    <recommendedName>
        <fullName evidence="6">Large ribosomal subunit protein uL29m</fullName>
    </recommendedName>
    <alternativeName>
        <fullName evidence="7">54S ribosomal protein L4, mitochondrial</fullName>
    </alternativeName>
</protein>
<gene>
    <name evidence="9" type="primary">mrpl4</name>
    <name evidence="9" type="ORF">Hypma_000766</name>
</gene>
<dbReference type="InterPro" id="IPR038340">
    <property type="entry name" value="MRP-L47_sf"/>
</dbReference>
<dbReference type="GO" id="GO:0003735">
    <property type="term" value="F:structural constituent of ribosome"/>
    <property type="evidence" value="ECO:0007669"/>
    <property type="project" value="InterPro"/>
</dbReference>
<dbReference type="InterPro" id="IPR036049">
    <property type="entry name" value="Ribosomal_uL29_sf"/>
</dbReference>
<dbReference type="Gene3D" id="6.10.330.20">
    <property type="match status" value="1"/>
</dbReference>
<evidence type="ECO:0000313" key="10">
    <source>
        <dbReference type="Proteomes" id="UP000076154"/>
    </source>
</evidence>
<feature type="compositionally biased region" description="Basic and acidic residues" evidence="8">
    <location>
        <begin position="280"/>
        <end position="289"/>
    </location>
</feature>
<dbReference type="AlphaFoldDB" id="A0A369JGQ8"/>
<evidence type="ECO:0000256" key="5">
    <source>
        <dbReference type="ARBA" id="ARBA00023274"/>
    </source>
</evidence>
<keyword evidence="10" id="KW-1185">Reference proteome</keyword>
<dbReference type="OrthoDB" id="270763at2759"/>
<name>A0A369JGQ8_HYPMA</name>
<comment type="subcellular location">
    <subcellularLocation>
        <location evidence="1">Mitochondrion</location>
    </subcellularLocation>
</comment>
<evidence type="ECO:0000256" key="6">
    <source>
        <dbReference type="ARBA" id="ARBA00035289"/>
    </source>
</evidence>
<dbReference type="InParanoid" id="A0A369JGQ8"/>
<dbReference type="InterPro" id="IPR010729">
    <property type="entry name" value="Ribosomal_uL29_mit"/>
</dbReference>
<dbReference type="EMBL" id="LUEZ02000107">
    <property type="protein sequence ID" value="RDB18006.1"/>
    <property type="molecule type" value="Genomic_DNA"/>
</dbReference>
<feature type="compositionally biased region" description="Basic and acidic residues" evidence="8">
    <location>
        <begin position="296"/>
        <end position="325"/>
    </location>
</feature>
<dbReference type="PANTHER" id="PTHR21183">
    <property type="entry name" value="RIBOSOMAL PROTEIN L47, MITOCHONDRIAL-RELATED"/>
    <property type="match status" value="1"/>
</dbReference>
<evidence type="ECO:0000256" key="2">
    <source>
        <dbReference type="ARBA" id="ARBA00009254"/>
    </source>
</evidence>
<organism evidence="9 10">
    <name type="scientific">Hypsizygus marmoreus</name>
    <name type="common">White beech mushroom</name>
    <name type="synonym">Agaricus marmoreus</name>
    <dbReference type="NCBI Taxonomy" id="39966"/>
    <lineage>
        <taxon>Eukaryota</taxon>
        <taxon>Fungi</taxon>
        <taxon>Dikarya</taxon>
        <taxon>Basidiomycota</taxon>
        <taxon>Agaricomycotina</taxon>
        <taxon>Agaricomycetes</taxon>
        <taxon>Agaricomycetidae</taxon>
        <taxon>Agaricales</taxon>
        <taxon>Tricholomatineae</taxon>
        <taxon>Lyophyllaceae</taxon>
        <taxon>Hypsizygus</taxon>
    </lineage>
</organism>
<evidence type="ECO:0000256" key="4">
    <source>
        <dbReference type="ARBA" id="ARBA00023128"/>
    </source>
</evidence>
<comment type="similarity">
    <text evidence="2">Belongs to the universal ribosomal protein uL29 family.</text>
</comment>
<feature type="compositionally biased region" description="Basic and acidic residues" evidence="8">
    <location>
        <begin position="248"/>
        <end position="261"/>
    </location>
</feature>
<evidence type="ECO:0000256" key="1">
    <source>
        <dbReference type="ARBA" id="ARBA00004173"/>
    </source>
</evidence>
<sequence>MSPRYLATHHVPNTGPIIIFPTSTNTRSPKEVLSALMLSLARAVPKRVSGFTFTSLTTRSFAEVETRTSIASQTSSQSSVNPTALKGRISVREDHGLYAFFRQKDEENLIGDAKYEVVETPEKMQKETGRAWKASELRLKSFSDLHTLWYILLRERNLLATQKEETRRMGVTNTESQVSLNRVHQCRKSMARIKAVINERRLAYEGAVKIAEEQREVQYNAEVQQHLKGAYRTERRYLQRRQAYMAKKLEAHQRKADERAKAAGVTLAQDASSTPPPTSSKERDVKAHEPSPTPSKEVEVATDKDAPTDEAKVSLEADTNTRPKAESANMAARGPVDTASAALFGTVGASSKRRT</sequence>
<dbReference type="STRING" id="39966.A0A369JGQ8"/>
<dbReference type="PANTHER" id="PTHR21183:SF18">
    <property type="entry name" value="LARGE RIBOSOMAL SUBUNIT PROTEIN UL29M"/>
    <property type="match status" value="1"/>
</dbReference>
<proteinExistence type="inferred from homology"/>
<dbReference type="SUPFAM" id="SSF46561">
    <property type="entry name" value="Ribosomal protein L29 (L29p)"/>
    <property type="match status" value="1"/>
</dbReference>
<accession>A0A369JGQ8</accession>
<evidence type="ECO:0000256" key="8">
    <source>
        <dbReference type="SAM" id="MobiDB-lite"/>
    </source>
</evidence>
<evidence type="ECO:0000313" key="9">
    <source>
        <dbReference type="EMBL" id="RDB18006.1"/>
    </source>
</evidence>
<dbReference type="Pfam" id="PF06984">
    <property type="entry name" value="MRP-L47"/>
    <property type="match status" value="1"/>
</dbReference>
<keyword evidence="3 9" id="KW-0689">Ribosomal protein</keyword>
<dbReference type="Proteomes" id="UP000076154">
    <property type="component" value="Unassembled WGS sequence"/>
</dbReference>
<dbReference type="GO" id="GO:0005762">
    <property type="term" value="C:mitochondrial large ribosomal subunit"/>
    <property type="evidence" value="ECO:0007669"/>
    <property type="project" value="TreeGrafter"/>
</dbReference>
<keyword evidence="4" id="KW-0496">Mitochondrion</keyword>
<reference evidence="9" key="1">
    <citation type="submission" date="2018-04" db="EMBL/GenBank/DDBJ databases">
        <title>Whole genome sequencing of Hypsizygus marmoreus.</title>
        <authorList>
            <person name="Choi I.-G."/>
            <person name="Min B."/>
            <person name="Kim J.-G."/>
            <person name="Kim S."/>
            <person name="Oh Y.-L."/>
            <person name="Kong W.-S."/>
            <person name="Park H."/>
            <person name="Jeong J."/>
            <person name="Song E.-S."/>
        </authorList>
    </citation>
    <scope>NUCLEOTIDE SEQUENCE [LARGE SCALE GENOMIC DNA]</scope>
    <source>
        <strain evidence="9">51987-8</strain>
    </source>
</reference>
<feature type="region of interest" description="Disordered" evidence="8">
    <location>
        <begin position="248"/>
        <end position="336"/>
    </location>
</feature>